<reference evidence="6 7" key="1">
    <citation type="submission" date="2020-08" db="EMBL/GenBank/DDBJ databases">
        <title>Genomic Encyclopedia of Type Strains, Phase IV (KMG-IV): sequencing the most valuable type-strain genomes for metagenomic binning, comparative biology and taxonomic classification.</title>
        <authorList>
            <person name="Goeker M."/>
        </authorList>
    </citation>
    <scope>NUCLEOTIDE SEQUENCE [LARGE SCALE GENOMIC DNA]</scope>
    <source>
        <strain evidence="6 7">DSM 100039</strain>
    </source>
</reference>
<keyword evidence="3" id="KW-0804">Transcription</keyword>
<dbReference type="EMBL" id="JACHEF010000003">
    <property type="protein sequence ID" value="MBB6411301.1"/>
    <property type="molecule type" value="Genomic_DNA"/>
</dbReference>
<keyword evidence="1" id="KW-0805">Transcription regulation</keyword>
<evidence type="ECO:0000256" key="3">
    <source>
        <dbReference type="ARBA" id="ARBA00023163"/>
    </source>
</evidence>
<dbReference type="Pfam" id="PF12625">
    <property type="entry name" value="Arabinose_bd"/>
    <property type="match status" value="1"/>
</dbReference>
<feature type="compositionally biased region" description="Basic and acidic residues" evidence="4">
    <location>
        <begin position="315"/>
        <end position="324"/>
    </location>
</feature>
<dbReference type="Proteomes" id="UP000556329">
    <property type="component" value="Unassembled WGS sequence"/>
</dbReference>
<proteinExistence type="predicted"/>
<protein>
    <submittedName>
        <fullName evidence="6">AraC-like DNA-binding protein</fullName>
    </submittedName>
</protein>
<evidence type="ECO:0000256" key="4">
    <source>
        <dbReference type="SAM" id="MobiDB-lite"/>
    </source>
</evidence>
<feature type="region of interest" description="Disordered" evidence="4">
    <location>
        <begin position="311"/>
        <end position="330"/>
    </location>
</feature>
<keyword evidence="2 6" id="KW-0238">DNA-binding</keyword>
<dbReference type="Pfam" id="PF12833">
    <property type="entry name" value="HTH_18"/>
    <property type="match status" value="1"/>
</dbReference>
<name>A0A841PCB2_9HYPH</name>
<dbReference type="Gene3D" id="1.10.10.60">
    <property type="entry name" value="Homeodomain-like"/>
    <property type="match status" value="1"/>
</dbReference>
<dbReference type="SMART" id="SM00342">
    <property type="entry name" value="HTH_ARAC"/>
    <property type="match status" value="1"/>
</dbReference>
<evidence type="ECO:0000256" key="1">
    <source>
        <dbReference type="ARBA" id="ARBA00023015"/>
    </source>
</evidence>
<dbReference type="SUPFAM" id="SSF46689">
    <property type="entry name" value="Homeodomain-like"/>
    <property type="match status" value="1"/>
</dbReference>
<organism evidence="6 7">
    <name type="scientific">Mesorhizobium sangaii</name>
    <dbReference type="NCBI Taxonomy" id="505389"/>
    <lineage>
        <taxon>Bacteria</taxon>
        <taxon>Pseudomonadati</taxon>
        <taxon>Pseudomonadota</taxon>
        <taxon>Alphaproteobacteria</taxon>
        <taxon>Hyphomicrobiales</taxon>
        <taxon>Phyllobacteriaceae</taxon>
        <taxon>Mesorhizobium</taxon>
    </lineage>
</organism>
<dbReference type="InterPro" id="IPR032687">
    <property type="entry name" value="AraC-type_N"/>
</dbReference>
<dbReference type="AlphaFoldDB" id="A0A841PCB2"/>
<dbReference type="InterPro" id="IPR018060">
    <property type="entry name" value="HTH_AraC"/>
</dbReference>
<comment type="caution">
    <text evidence="6">The sequence shown here is derived from an EMBL/GenBank/DDBJ whole genome shotgun (WGS) entry which is preliminary data.</text>
</comment>
<dbReference type="GO" id="GO:0003700">
    <property type="term" value="F:DNA-binding transcription factor activity"/>
    <property type="evidence" value="ECO:0007669"/>
    <property type="project" value="InterPro"/>
</dbReference>
<dbReference type="PANTHER" id="PTHR47894">
    <property type="entry name" value="HTH-TYPE TRANSCRIPTIONAL REGULATOR GADX"/>
    <property type="match status" value="1"/>
</dbReference>
<evidence type="ECO:0000256" key="2">
    <source>
        <dbReference type="ARBA" id="ARBA00023125"/>
    </source>
</evidence>
<accession>A0A841PCB2</accession>
<dbReference type="PANTHER" id="PTHR47894:SF4">
    <property type="entry name" value="HTH-TYPE TRANSCRIPTIONAL REGULATOR GADX"/>
    <property type="match status" value="1"/>
</dbReference>
<dbReference type="PROSITE" id="PS01124">
    <property type="entry name" value="HTH_ARAC_FAMILY_2"/>
    <property type="match status" value="1"/>
</dbReference>
<dbReference type="InterPro" id="IPR009057">
    <property type="entry name" value="Homeodomain-like_sf"/>
</dbReference>
<dbReference type="RefSeq" id="WP_246461650.1">
    <property type="nucleotide sequence ID" value="NZ_JACHEF010000003.1"/>
</dbReference>
<dbReference type="GO" id="GO:0000976">
    <property type="term" value="F:transcription cis-regulatory region binding"/>
    <property type="evidence" value="ECO:0007669"/>
    <property type="project" value="TreeGrafter"/>
</dbReference>
<sequence>MASTELERRNIDPARLLARAGLSAAALDRRDRISVVSQIEFLELAAHEVGDDFFGFSLAEKVDLRELSLLYYVAASSNQLGDALRRLERYICVGNEGLVARIHTGTVCRVGLSYTGVPRHLDRHQMEFFTLVVLRLCRLLVGRMLVPIAVSFVHHRSDHLPRIRKLLSCEVEFDAHADGLSFDAASMDLPMVGADPFLHELMLKSCEEAMALRAANVSPFRTVVENAIAPLLPHAEAQAKAVAEQLGLSERTFARRLAAAGLSFREILDELRRDLALRYLEEPKLQISQIAWLLGFRQQSAFTHACRRWTGKSPSEQRRGRDRGCASING</sequence>
<feature type="domain" description="HTH araC/xylS-type" evidence="5">
    <location>
        <begin position="222"/>
        <end position="320"/>
    </location>
</feature>
<evidence type="ECO:0000259" key="5">
    <source>
        <dbReference type="PROSITE" id="PS01124"/>
    </source>
</evidence>
<dbReference type="GO" id="GO:0005829">
    <property type="term" value="C:cytosol"/>
    <property type="evidence" value="ECO:0007669"/>
    <property type="project" value="TreeGrafter"/>
</dbReference>
<evidence type="ECO:0000313" key="7">
    <source>
        <dbReference type="Proteomes" id="UP000556329"/>
    </source>
</evidence>
<evidence type="ECO:0000313" key="6">
    <source>
        <dbReference type="EMBL" id="MBB6411301.1"/>
    </source>
</evidence>
<gene>
    <name evidence="6" type="ORF">HNQ71_003975</name>
</gene>
<keyword evidence="7" id="KW-1185">Reference proteome</keyword>